<accession>A0A2V4A4A6</accession>
<dbReference type="AlphaFoldDB" id="A0A2V4A4A6"/>
<dbReference type="RefSeq" id="WP_110359824.1">
    <property type="nucleotide sequence ID" value="NZ_QFLI01000002.1"/>
</dbReference>
<dbReference type="OrthoDB" id="1114593at2"/>
<protein>
    <submittedName>
        <fullName evidence="1">Uncharacterized protein</fullName>
    </submittedName>
</protein>
<dbReference type="Proteomes" id="UP000248079">
    <property type="component" value="Unassembled WGS sequence"/>
</dbReference>
<keyword evidence="2" id="KW-1185">Reference proteome</keyword>
<comment type="caution">
    <text evidence="1">The sequence shown here is derived from an EMBL/GenBank/DDBJ whole genome shotgun (WGS) entry which is preliminary data.</text>
</comment>
<dbReference type="EMBL" id="QFLI01000002">
    <property type="protein sequence ID" value="PXY02190.1"/>
    <property type="molecule type" value="Genomic_DNA"/>
</dbReference>
<sequence>MNKDLLFALIQNPNLIPGIYNYCDGWCERCKFTSNCLNFKMMEEGVPDIKPTEHDTEAEASSAMENLDEMFQLSMELLNQAAKDLGMELPQQSEDFDAEEEEEKDELIFKSQLMLQADKYSELVDAWFADFESLLYIGSHSLKEIFDFKEEEEMSDAELLVFDKSEIIRWFQFIIPSKLFRALRSKANTEETGNDFYAHDCIASAKVALISIDNSIDAWTSYMHQFPGAEDRMLPILLLLSGLRTLVEEVFPEARNFVRPGFDI</sequence>
<organism evidence="1 2">
    <name type="scientific">Marinifilum breve</name>
    <dbReference type="NCBI Taxonomy" id="2184082"/>
    <lineage>
        <taxon>Bacteria</taxon>
        <taxon>Pseudomonadati</taxon>
        <taxon>Bacteroidota</taxon>
        <taxon>Bacteroidia</taxon>
        <taxon>Marinilabiliales</taxon>
        <taxon>Marinifilaceae</taxon>
    </lineage>
</organism>
<gene>
    <name evidence="1" type="ORF">DF185_05970</name>
</gene>
<name>A0A2V4A4A6_9BACT</name>
<evidence type="ECO:0000313" key="2">
    <source>
        <dbReference type="Proteomes" id="UP000248079"/>
    </source>
</evidence>
<reference evidence="1 2" key="1">
    <citation type="submission" date="2018-05" db="EMBL/GenBank/DDBJ databases">
        <title>Marinifilum breve JC075T sp. nov., a marine bacterium isolated from Yongle Blue Hole in the South China Sea.</title>
        <authorList>
            <person name="Fu T."/>
        </authorList>
    </citation>
    <scope>NUCLEOTIDE SEQUENCE [LARGE SCALE GENOMIC DNA]</scope>
    <source>
        <strain evidence="1 2">JC075</strain>
    </source>
</reference>
<proteinExistence type="predicted"/>
<evidence type="ECO:0000313" key="1">
    <source>
        <dbReference type="EMBL" id="PXY02190.1"/>
    </source>
</evidence>